<dbReference type="InterPro" id="IPR000243">
    <property type="entry name" value="Pept_T1A_subB"/>
</dbReference>
<comment type="subunit">
    <text evidence="9">The 20S proteasome core is composed of 14 alpha and 14 beta subunits that assemble into four stacked heptameric rings, resulting in a barrel-shaped structure. The two inner rings, each composed of seven catalytic beta subunits, are sandwiched by two outer rings, each composed of seven alpha subunits. The catalytic chamber with the active sites is on the inside of the barrel. Has a gated structure, the ends of the cylinder being occluded by the N-termini of the alpha-subunits. Is capped at one or both ends by the proteasome regulatory ATPase, PAN.</text>
</comment>
<dbReference type="GeneID" id="79265480"/>
<evidence type="ECO:0000256" key="5">
    <source>
        <dbReference type="ARBA" id="ARBA00022801"/>
    </source>
</evidence>
<dbReference type="AlphaFoldDB" id="A0ABD5ZK50"/>
<comment type="subcellular location">
    <subcellularLocation>
        <location evidence="9">Cytoplasm</location>
    </subcellularLocation>
</comment>
<gene>
    <name evidence="9 12" type="primary">psmB</name>
    <name evidence="12" type="ORF">ACFQJ4_00675</name>
</gene>
<dbReference type="PANTHER" id="PTHR32194">
    <property type="entry name" value="METALLOPROTEASE TLDD"/>
    <property type="match status" value="1"/>
</dbReference>
<dbReference type="PRINTS" id="PR00141">
    <property type="entry name" value="PROTEASOME"/>
</dbReference>
<dbReference type="PANTHER" id="PTHR32194:SF0">
    <property type="entry name" value="ATP-DEPENDENT PROTEASE SUBUNIT HSLV"/>
    <property type="match status" value="1"/>
</dbReference>
<protein>
    <recommendedName>
        <fullName evidence="9">Proteasome subunit beta</fullName>
        <ecNumber evidence="9">3.4.25.1</ecNumber>
    </recommendedName>
    <alternativeName>
        <fullName evidence="9">20S proteasome beta subunit</fullName>
    </alternativeName>
    <alternativeName>
        <fullName evidence="9">Proteasome core protein PsmB</fullName>
    </alternativeName>
</protein>
<feature type="propeptide" id="PRO_5044512800" description="Removed in mature form; by autocatalysis" evidence="9">
    <location>
        <begin position="1"/>
        <end position="58"/>
    </location>
</feature>
<evidence type="ECO:0000313" key="13">
    <source>
        <dbReference type="Proteomes" id="UP001596398"/>
    </source>
</evidence>
<dbReference type="InterPro" id="IPR019983">
    <property type="entry name" value="Pept_T1A_Psome_bsu_arc"/>
</dbReference>
<comment type="activity regulation">
    <text evidence="9">The formation of the proteasomal ATPase PAN-20S proteasome complex, via the docking of the C-termini of PAN into the intersubunit pockets in the alpha-rings, triggers opening of the gate for substrate entry. Interconversion between the open-gate and close-gate conformations leads to a dynamic regulation of the 20S proteasome proteolysis activity.</text>
</comment>
<name>A0ABD5ZK50_9EURY</name>
<evidence type="ECO:0000256" key="6">
    <source>
        <dbReference type="ARBA" id="ARBA00022813"/>
    </source>
</evidence>
<accession>A0ABD5ZK50</accession>
<dbReference type="GO" id="GO:0010498">
    <property type="term" value="P:proteasomal protein catabolic process"/>
    <property type="evidence" value="ECO:0007669"/>
    <property type="project" value="UniProtKB-UniRule"/>
</dbReference>
<evidence type="ECO:0000256" key="3">
    <source>
        <dbReference type="ARBA" id="ARBA00022670"/>
    </source>
</evidence>
<sequence>MNGDGETTPMRNEEFSIDPAPNERPDLEPDFDPYAPQVGDLPESDVSEADLDNVNKTGTTTIGLTTPDGVVMATDMRASLGGRFVSNKDVQKVEQVHPTAALTMAGSVGGAQSFIQTIRAEANLYEARRGENMSMQALSTLCGNFLRGGPFFMVSPILGGVDSEGGHVFSLDPAGGVMRDDYTVTGSGMQMAYGVLEQEYTDDLSIDEARTVAARGIKSAVERDTGSGNGVFLAEITDAGVDIEGHKDFDEVL</sequence>
<dbReference type="EC" id="3.4.25.1" evidence="9"/>
<comment type="catalytic activity">
    <reaction evidence="1 9">
        <text>Cleavage of peptide bonds with very broad specificity.</text>
        <dbReference type="EC" id="3.4.25.1"/>
    </reaction>
</comment>
<feature type="active site" description="Nucleophile" evidence="9 10">
    <location>
        <position position="59"/>
    </location>
</feature>
<comment type="caution">
    <text evidence="12">The sequence shown here is derived from an EMBL/GenBank/DDBJ whole genome shotgun (WGS) entry which is preliminary data.</text>
</comment>
<keyword evidence="6 9" id="KW-0068">Autocatalytic cleavage</keyword>
<dbReference type="EMBL" id="JBHTAP010000001">
    <property type="protein sequence ID" value="MFC7233820.1"/>
    <property type="molecule type" value="Genomic_DNA"/>
</dbReference>
<evidence type="ECO:0000256" key="2">
    <source>
        <dbReference type="ARBA" id="ARBA00022490"/>
    </source>
</evidence>
<comment type="similarity">
    <text evidence="9">Belongs to the peptidase T1B family.</text>
</comment>
<dbReference type="InterPro" id="IPR023333">
    <property type="entry name" value="Proteasome_suB-type"/>
</dbReference>
<dbReference type="PROSITE" id="PS51476">
    <property type="entry name" value="PROTEASOME_BETA_2"/>
    <property type="match status" value="1"/>
</dbReference>
<keyword evidence="13" id="KW-1185">Reference proteome</keyword>
<dbReference type="InterPro" id="IPR029055">
    <property type="entry name" value="Ntn_hydrolases_N"/>
</dbReference>
<keyword evidence="7 9" id="KW-0647">Proteasome</keyword>
<comment type="function">
    <text evidence="9">Component of the proteasome core, a large protease complex with broad specificity involved in protein degradation.</text>
</comment>
<dbReference type="GO" id="GO:0005737">
    <property type="term" value="C:cytoplasm"/>
    <property type="evidence" value="ECO:0007669"/>
    <property type="project" value="UniProtKB-SubCell"/>
</dbReference>
<dbReference type="RefSeq" id="WP_382210511.1">
    <property type="nucleotide sequence ID" value="NZ_CP119802.1"/>
</dbReference>
<dbReference type="InterPro" id="IPR001353">
    <property type="entry name" value="Proteasome_sua/b"/>
</dbReference>
<proteinExistence type="inferred from homology"/>
<evidence type="ECO:0000256" key="4">
    <source>
        <dbReference type="ARBA" id="ARBA00022698"/>
    </source>
</evidence>
<keyword evidence="2 9" id="KW-0963">Cytoplasm</keyword>
<evidence type="ECO:0000256" key="8">
    <source>
        <dbReference type="ARBA" id="ARBA00023145"/>
    </source>
</evidence>
<keyword evidence="4 9" id="KW-0888">Threonine protease</keyword>
<organism evidence="12 13">
    <name type="scientific">Halosegnis marinus</name>
    <dbReference type="NCBI Taxonomy" id="3034023"/>
    <lineage>
        <taxon>Archaea</taxon>
        <taxon>Methanobacteriati</taxon>
        <taxon>Methanobacteriota</taxon>
        <taxon>Stenosarchaea group</taxon>
        <taxon>Halobacteria</taxon>
        <taxon>Halobacteriales</taxon>
        <taxon>Natronomonadaceae</taxon>
        <taxon>Halosegnis</taxon>
    </lineage>
</organism>
<dbReference type="Pfam" id="PF00227">
    <property type="entry name" value="Proteasome"/>
    <property type="match status" value="1"/>
</dbReference>
<reference evidence="12 13" key="1">
    <citation type="journal article" date="2019" name="Int. J. Syst. Evol. Microbiol.">
        <title>The Global Catalogue of Microorganisms (GCM) 10K type strain sequencing project: providing services to taxonomists for standard genome sequencing and annotation.</title>
        <authorList>
            <consortium name="The Broad Institute Genomics Platform"/>
            <consortium name="The Broad Institute Genome Sequencing Center for Infectious Disease"/>
            <person name="Wu L."/>
            <person name="Ma J."/>
        </authorList>
    </citation>
    <scope>NUCLEOTIDE SEQUENCE [LARGE SCALE GENOMIC DNA]</scope>
    <source>
        <strain evidence="12 13">DT85</strain>
    </source>
</reference>
<evidence type="ECO:0000256" key="10">
    <source>
        <dbReference type="PIRSR" id="PIRSR600243-1"/>
    </source>
</evidence>
<feature type="region of interest" description="Disordered" evidence="11">
    <location>
        <begin position="1"/>
        <end position="40"/>
    </location>
</feature>
<feature type="chain" id="PRO_5044512801" description="Proteasome subunit beta" evidence="9">
    <location>
        <begin position="59"/>
        <end position="253"/>
    </location>
</feature>
<dbReference type="GO" id="GO:0019774">
    <property type="term" value="C:proteasome core complex, beta-subunit complex"/>
    <property type="evidence" value="ECO:0007669"/>
    <property type="project" value="UniProtKB-UniRule"/>
</dbReference>
<dbReference type="SUPFAM" id="SSF56235">
    <property type="entry name" value="N-terminal nucleophile aminohydrolases (Ntn hydrolases)"/>
    <property type="match status" value="1"/>
</dbReference>
<dbReference type="NCBIfam" id="TIGR03634">
    <property type="entry name" value="arc_protsome_B"/>
    <property type="match status" value="1"/>
</dbReference>
<evidence type="ECO:0000256" key="7">
    <source>
        <dbReference type="ARBA" id="ARBA00022942"/>
    </source>
</evidence>
<dbReference type="GO" id="GO:0004298">
    <property type="term" value="F:threonine-type endopeptidase activity"/>
    <property type="evidence" value="ECO:0007669"/>
    <property type="project" value="UniProtKB-UniRule"/>
</dbReference>
<evidence type="ECO:0000313" key="12">
    <source>
        <dbReference type="EMBL" id="MFC7233820.1"/>
    </source>
</evidence>
<evidence type="ECO:0000256" key="1">
    <source>
        <dbReference type="ARBA" id="ARBA00001198"/>
    </source>
</evidence>
<dbReference type="Proteomes" id="UP001596398">
    <property type="component" value="Unassembled WGS sequence"/>
</dbReference>
<keyword evidence="8 9" id="KW-0865">Zymogen</keyword>
<dbReference type="HAMAP" id="MF_02113_A">
    <property type="entry name" value="Proteasome_B_A"/>
    <property type="match status" value="1"/>
</dbReference>
<keyword evidence="3 9" id="KW-0645">Protease</keyword>
<keyword evidence="5 9" id="KW-0378">Hydrolase</keyword>
<evidence type="ECO:0000256" key="9">
    <source>
        <dbReference type="HAMAP-Rule" id="MF_02113"/>
    </source>
</evidence>
<dbReference type="Gene3D" id="3.60.20.10">
    <property type="entry name" value="Glutamine Phosphoribosylpyrophosphate, subunit 1, domain 1"/>
    <property type="match status" value="1"/>
</dbReference>
<evidence type="ECO:0000256" key="11">
    <source>
        <dbReference type="SAM" id="MobiDB-lite"/>
    </source>
</evidence>